<evidence type="ECO:0000313" key="2">
    <source>
        <dbReference type="Proteomes" id="UP000297538"/>
    </source>
</evidence>
<proteinExistence type="predicted"/>
<organism evidence="1 2">
    <name type="scientific">Salmonella enterica subsp. enterica serovar Wilhelmsburg</name>
    <dbReference type="NCBI Taxonomy" id="1960126"/>
    <lineage>
        <taxon>Bacteria</taxon>
        <taxon>Pseudomonadati</taxon>
        <taxon>Pseudomonadota</taxon>
        <taxon>Gammaproteobacteria</taxon>
        <taxon>Enterobacterales</taxon>
        <taxon>Enterobacteriaceae</taxon>
        <taxon>Salmonella</taxon>
    </lineage>
</organism>
<accession>A0A659P1H8</accession>
<dbReference type="AlphaFoldDB" id="A0A659P1H8"/>
<comment type="caution">
    <text evidence="1">The sequence shown here is derived from an EMBL/GenBank/DDBJ whole genome shotgun (WGS) entry which is preliminary data.</text>
</comment>
<feature type="non-terminal residue" evidence="1">
    <location>
        <position position="1"/>
    </location>
</feature>
<protein>
    <submittedName>
        <fullName evidence="1">Uncharacterized protein</fullName>
    </submittedName>
</protein>
<dbReference type="EMBL" id="PYKC01000171">
    <property type="protein sequence ID" value="TGC63313.1"/>
    <property type="molecule type" value="Genomic_DNA"/>
</dbReference>
<sequence>RPPTAPPAHSPAASELYKRQLAASGHLVERPRYKKGFGTRTFTLPQPLLDELGQQAQREWEALGYVVGQMMDPIPEPAPCKPSN</sequence>
<name>A0A659P1H8_SALET</name>
<evidence type="ECO:0000313" key="1">
    <source>
        <dbReference type="EMBL" id="TGC63313.1"/>
    </source>
</evidence>
<gene>
    <name evidence="1" type="ORF">C9F00_24395</name>
</gene>
<reference evidence="1 2" key="1">
    <citation type="submission" date="2018-03" db="EMBL/GenBank/DDBJ databases">
        <title>Non-Typhoidal Salmonella genome sequencing and assembly.</title>
        <authorList>
            <person name="Matchawe C."/>
        </authorList>
    </citation>
    <scope>NUCLEOTIDE SEQUENCE [LARGE SCALE GENOMIC DNA]</scope>
    <source>
        <strain evidence="1 2">34ev</strain>
    </source>
</reference>
<dbReference type="Proteomes" id="UP000297538">
    <property type="component" value="Unassembled WGS sequence"/>
</dbReference>
<dbReference type="RefSeq" id="WP_210114172.1">
    <property type="nucleotide sequence ID" value="NZ_PYKC01000171.1"/>
</dbReference>